<dbReference type="OrthoDB" id="1111059at2759"/>
<keyword evidence="3" id="KW-1185">Reference proteome</keyword>
<name>A0A2U1LJC3_ARTAN</name>
<protein>
    <submittedName>
        <fullName evidence="2">Uncharacterized protein</fullName>
    </submittedName>
</protein>
<evidence type="ECO:0000313" key="2">
    <source>
        <dbReference type="EMBL" id="PWA49098.1"/>
    </source>
</evidence>
<dbReference type="Proteomes" id="UP000245207">
    <property type="component" value="Unassembled WGS sequence"/>
</dbReference>
<accession>A0A2U1LJC3</accession>
<sequence length="268" mass="29913">MKMTKEINDIGFSPSFSCYSSDSLTSSAAAKVSREFMHQHAADLQELSDVEEEDFEFSLEFAGEEFSFEELALSGRVLLPIFDTDLVTKDDVESEVKELDSINSSSLIIPLEKMLISDTGDAMSYSSEEAEQVEDISTGTFCVTWRSGAHAHIKKSKSTGSVSESGSRRWKVKDILRRSNSAGKETAFFLCPKRVEESNKKRAIKSAEAPKRDGKSKKGSSPSVHELFYVQKRAEQKGDKTRSYLPYRQAILGFQVQVNGNCNKKLPF</sequence>
<dbReference type="STRING" id="35608.A0A2U1LJC3"/>
<comment type="caution">
    <text evidence="2">The sequence shown here is derived from an EMBL/GenBank/DDBJ whole genome shotgun (WGS) entry which is preliminary data.</text>
</comment>
<feature type="region of interest" description="Disordered" evidence="1">
    <location>
        <begin position="200"/>
        <end position="227"/>
    </location>
</feature>
<proteinExistence type="predicted"/>
<reference evidence="2 3" key="1">
    <citation type="journal article" date="2018" name="Mol. Plant">
        <title>The genome of Artemisia annua provides insight into the evolution of Asteraceae family and artemisinin biosynthesis.</title>
        <authorList>
            <person name="Shen Q."/>
            <person name="Zhang L."/>
            <person name="Liao Z."/>
            <person name="Wang S."/>
            <person name="Yan T."/>
            <person name="Shi P."/>
            <person name="Liu M."/>
            <person name="Fu X."/>
            <person name="Pan Q."/>
            <person name="Wang Y."/>
            <person name="Lv Z."/>
            <person name="Lu X."/>
            <person name="Zhang F."/>
            <person name="Jiang W."/>
            <person name="Ma Y."/>
            <person name="Chen M."/>
            <person name="Hao X."/>
            <person name="Li L."/>
            <person name="Tang Y."/>
            <person name="Lv G."/>
            <person name="Zhou Y."/>
            <person name="Sun X."/>
            <person name="Brodelius P.E."/>
            <person name="Rose J.K.C."/>
            <person name="Tang K."/>
        </authorList>
    </citation>
    <scope>NUCLEOTIDE SEQUENCE [LARGE SCALE GENOMIC DNA]</scope>
    <source>
        <strain evidence="3">cv. Huhao1</strain>
        <tissue evidence="2">Leaf</tissue>
    </source>
</reference>
<organism evidence="2 3">
    <name type="scientific">Artemisia annua</name>
    <name type="common">Sweet wormwood</name>
    <dbReference type="NCBI Taxonomy" id="35608"/>
    <lineage>
        <taxon>Eukaryota</taxon>
        <taxon>Viridiplantae</taxon>
        <taxon>Streptophyta</taxon>
        <taxon>Embryophyta</taxon>
        <taxon>Tracheophyta</taxon>
        <taxon>Spermatophyta</taxon>
        <taxon>Magnoliopsida</taxon>
        <taxon>eudicotyledons</taxon>
        <taxon>Gunneridae</taxon>
        <taxon>Pentapetalae</taxon>
        <taxon>asterids</taxon>
        <taxon>campanulids</taxon>
        <taxon>Asterales</taxon>
        <taxon>Asteraceae</taxon>
        <taxon>Asteroideae</taxon>
        <taxon>Anthemideae</taxon>
        <taxon>Artemisiinae</taxon>
        <taxon>Artemisia</taxon>
    </lineage>
</organism>
<evidence type="ECO:0000256" key="1">
    <source>
        <dbReference type="SAM" id="MobiDB-lite"/>
    </source>
</evidence>
<dbReference type="Pfam" id="PF07816">
    <property type="entry name" value="DUF1645"/>
    <property type="match status" value="1"/>
</dbReference>
<dbReference type="AlphaFoldDB" id="A0A2U1LJC3"/>
<gene>
    <name evidence="2" type="ORF">CTI12_AA484880</name>
</gene>
<dbReference type="PANTHER" id="PTHR33095">
    <property type="entry name" value="OS07G0619500 PROTEIN"/>
    <property type="match status" value="1"/>
</dbReference>
<dbReference type="InterPro" id="IPR012442">
    <property type="entry name" value="DUF1645_plant"/>
</dbReference>
<evidence type="ECO:0000313" key="3">
    <source>
        <dbReference type="Proteomes" id="UP000245207"/>
    </source>
</evidence>
<dbReference type="PANTHER" id="PTHR33095:SF123">
    <property type="entry name" value="HMG BOX DOMAIN-CONTAINING PROTEIN"/>
    <property type="match status" value="1"/>
</dbReference>
<dbReference type="EMBL" id="PKPP01009082">
    <property type="protein sequence ID" value="PWA49098.1"/>
    <property type="molecule type" value="Genomic_DNA"/>
</dbReference>